<dbReference type="OrthoDB" id="10261951at2759"/>
<dbReference type="Pfam" id="PF01212">
    <property type="entry name" value="Beta_elim_lyase"/>
    <property type="match status" value="1"/>
</dbReference>
<feature type="domain" description="Aromatic amino acid beta-eliminating lyase/threonine aldolase" evidence="5">
    <location>
        <begin position="90"/>
        <end position="373"/>
    </location>
</feature>
<dbReference type="STRING" id="741276.A0A2S5B938"/>
<comment type="caution">
    <text evidence="6">The sequence shown here is derived from an EMBL/GenBank/DDBJ whole genome shotgun (WGS) entry which is preliminary data.</text>
</comment>
<evidence type="ECO:0000313" key="7">
    <source>
        <dbReference type="Proteomes" id="UP000237144"/>
    </source>
</evidence>
<dbReference type="Proteomes" id="UP000237144">
    <property type="component" value="Unassembled WGS sequence"/>
</dbReference>
<dbReference type="FunFam" id="3.40.640.10:FF:000030">
    <property type="entry name" value="Low-specificity L-threonine aldolase"/>
    <property type="match status" value="1"/>
</dbReference>
<dbReference type="SUPFAM" id="SSF53383">
    <property type="entry name" value="PLP-dependent transferases"/>
    <property type="match status" value="1"/>
</dbReference>
<gene>
    <name evidence="6" type="ORF">BMF94_3627</name>
</gene>
<accession>A0A2S5B938</accession>
<dbReference type="EMBL" id="PJQD01000038">
    <property type="protein sequence ID" value="POY73293.1"/>
    <property type="molecule type" value="Genomic_DNA"/>
</dbReference>
<sequence length="474" mass="51962">MACVGRSLWQTRASRSSVPLRMAPVAISPVHLARASAHSDAAAAPPPPFGATSAKLKQVSLPAPTRLPVTVSLEERRARNEAKLRAVQRDFRTDTITVPNELLRDALANASMGDSIYREDDDTNALEAWMAELTGMEAAMFCVSGTMTNQLGIRTHLWQPPYSVVTDSRAHVHMLEAGGIASHSFASVNSVHAANGHHMTVEEVLDNCVLGEDIHTAPTRLVCVENTLSGMIYPQDELVRLRRALDEFDIKLHCDGARMWEVLAATGMSLKEACAPFHSVSLCLSKGIGAPIGSILAGPADFIKRANWHRKAFGGGVRQCGSSALAATLALQTIFPQLPRTHALARRLAQGLVELGVALDLPTETQMVWIDVAPIGISMKQLKVAAQERKGITMWEPRGRLIVHHQIEPQAVEDFIDLVRELRDENLEGAKAWEERTGADRADEIRRRSRMYAEGKWEGRVEGPPKRLPAYSKE</sequence>
<evidence type="ECO:0000256" key="1">
    <source>
        <dbReference type="ARBA" id="ARBA00001933"/>
    </source>
</evidence>
<dbReference type="GO" id="GO:0008732">
    <property type="term" value="F:L-allo-threonine aldolase activity"/>
    <property type="evidence" value="ECO:0007669"/>
    <property type="project" value="TreeGrafter"/>
</dbReference>
<evidence type="ECO:0000256" key="4">
    <source>
        <dbReference type="ARBA" id="ARBA00023239"/>
    </source>
</evidence>
<dbReference type="NCBIfam" id="NF041359">
    <property type="entry name" value="GntG_guanitoxin"/>
    <property type="match status" value="1"/>
</dbReference>
<dbReference type="PANTHER" id="PTHR48097">
    <property type="entry name" value="L-THREONINE ALDOLASE-RELATED"/>
    <property type="match status" value="1"/>
</dbReference>
<keyword evidence="3" id="KW-0663">Pyridoxal phosphate</keyword>
<comment type="cofactor">
    <cofactor evidence="1">
        <name>pyridoxal 5'-phosphate</name>
        <dbReference type="ChEBI" id="CHEBI:597326"/>
    </cofactor>
</comment>
<dbReference type="InterPro" id="IPR001597">
    <property type="entry name" value="ArAA_b-elim_lyase/Thr_aldolase"/>
</dbReference>
<dbReference type="Gene3D" id="3.90.1150.10">
    <property type="entry name" value="Aspartate Aminotransferase, domain 1"/>
    <property type="match status" value="1"/>
</dbReference>
<dbReference type="InterPro" id="IPR023603">
    <property type="entry name" value="Low_specificity_L-TA-like"/>
</dbReference>
<evidence type="ECO:0000256" key="3">
    <source>
        <dbReference type="ARBA" id="ARBA00022898"/>
    </source>
</evidence>
<organism evidence="6 7">
    <name type="scientific">Rhodotorula taiwanensis</name>
    <dbReference type="NCBI Taxonomy" id="741276"/>
    <lineage>
        <taxon>Eukaryota</taxon>
        <taxon>Fungi</taxon>
        <taxon>Dikarya</taxon>
        <taxon>Basidiomycota</taxon>
        <taxon>Pucciniomycotina</taxon>
        <taxon>Microbotryomycetes</taxon>
        <taxon>Sporidiobolales</taxon>
        <taxon>Sporidiobolaceae</taxon>
        <taxon>Rhodotorula</taxon>
    </lineage>
</organism>
<dbReference type="GO" id="GO:0005829">
    <property type="term" value="C:cytosol"/>
    <property type="evidence" value="ECO:0007669"/>
    <property type="project" value="TreeGrafter"/>
</dbReference>
<protein>
    <recommendedName>
        <fullName evidence="5">Aromatic amino acid beta-eliminating lyase/threonine aldolase domain-containing protein</fullName>
    </recommendedName>
</protein>
<dbReference type="InterPro" id="IPR015422">
    <property type="entry name" value="PyrdxlP-dep_Trfase_small"/>
</dbReference>
<proteinExistence type="inferred from homology"/>
<dbReference type="GO" id="GO:0006545">
    <property type="term" value="P:glycine biosynthetic process"/>
    <property type="evidence" value="ECO:0007669"/>
    <property type="project" value="TreeGrafter"/>
</dbReference>
<dbReference type="InterPro" id="IPR015424">
    <property type="entry name" value="PyrdxlP-dep_Trfase"/>
</dbReference>
<dbReference type="InterPro" id="IPR015421">
    <property type="entry name" value="PyrdxlP-dep_Trfase_major"/>
</dbReference>
<keyword evidence="4" id="KW-0456">Lyase</keyword>
<dbReference type="PANTHER" id="PTHR48097:SF9">
    <property type="entry name" value="L-THREONINE ALDOLASE"/>
    <property type="match status" value="1"/>
</dbReference>
<evidence type="ECO:0000259" key="5">
    <source>
        <dbReference type="Pfam" id="PF01212"/>
    </source>
</evidence>
<name>A0A2S5B938_9BASI</name>
<dbReference type="Gene3D" id="3.40.640.10">
    <property type="entry name" value="Type I PLP-dependent aspartate aminotransferase-like (Major domain)"/>
    <property type="match status" value="1"/>
</dbReference>
<reference evidence="6 7" key="1">
    <citation type="journal article" date="2018" name="Front. Microbiol.">
        <title>Prospects for Fungal Bioremediation of Acidic Radioactive Waste Sites: Characterization and Genome Sequence of Rhodotorula taiwanensis MD1149.</title>
        <authorList>
            <person name="Tkavc R."/>
            <person name="Matrosova V.Y."/>
            <person name="Grichenko O.E."/>
            <person name="Gostincar C."/>
            <person name="Volpe R.P."/>
            <person name="Klimenkova P."/>
            <person name="Gaidamakova E.K."/>
            <person name="Zhou C.E."/>
            <person name="Stewart B.J."/>
            <person name="Lyman M.G."/>
            <person name="Malfatti S.A."/>
            <person name="Rubinfeld B."/>
            <person name="Courtot M."/>
            <person name="Singh J."/>
            <person name="Dalgard C.L."/>
            <person name="Hamilton T."/>
            <person name="Frey K.G."/>
            <person name="Gunde-Cimerman N."/>
            <person name="Dugan L."/>
            <person name="Daly M.J."/>
        </authorList>
    </citation>
    <scope>NUCLEOTIDE SEQUENCE [LARGE SCALE GENOMIC DNA]</scope>
    <source>
        <strain evidence="6 7">MD1149</strain>
    </source>
</reference>
<evidence type="ECO:0000313" key="6">
    <source>
        <dbReference type="EMBL" id="POY73293.1"/>
    </source>
</evidence>
<comment type="similarity">
    <text evidence="2">Belongs to the threonine aldolase family.</text>
</comment>
<keyword evidence="7" id="KW-1185">Reference proteome</keyword>
<dbReference type="GO" id="GO:0006567">
    <property type="term" value="P:L-threonine catabolic process"/>
    <property type="evidence" value="ECO:0007669"/>
    <property type="project" value="TreeGrafter"/>
</dbReference>
<dbReference type="AlphaFoldDB" id="A0A2S5B938"/>
<evidence type="ECO:0000256" key="2">
    <source>
        <dbReference type="ARBA" id="ARBA00006966"/>
    </source>
</evidence>